<evidence type="ECO:0000256" key="9">
    <source>
        <dbReference type="SAM" id="MobiDB-lite"/>
    </source>
</evidence>
<dbReference type="InterPro" id="IPR029034">
    <property type="entry name" value="Cystine-knot_cytokine"/>
</dbReference>
<evidence type="ECO:0000313" key="11">
    <source>
        <dbReference type="EMBL" id="KAK7072032.1"/>
    </source>
</evidence>
<dbReference type="Pfam" id="PF00019">
    <property type="entry name" value="TGF_beta"/>
    <property type="match status" value="1"/>
</dbReference>
<proteinExistence type="inferred from homology"/>
<sequence length="299" mass="33776">RAIFRGCGSQSVSFALAEKDSDIPSYIFLQSAQLHLEILSLKLSRKRKLRKGPKKPNSTKGNRRNRRPPSMELSLTLLEDGSERLIKANITIGGEAIFDVTSFVQGMTSSGRQTDMTVLIDLNASSVLRRRTKRLCRRIRWDASLFLTWKEKNPCFDPSVNPQDEDNLTQDIPLLEDGSHSATRSKRNQKTDLNSMKGCYLSESFVDFIDIGWDSWVIAPSGYNAGVCSGQCTYPYPYHQQPTSHALILSLLQEMKGKGTGACCVPRQYKPMYMLYRNRENNIILKEHPNMIATNCGCQ</sequence>
<dbReference type="PROSITE" id="PS00250">
    <property type="entry name" value="TGF_BETA_1"/>
    <property type="match status" value="1"/>
</dbReference>
<comment type="subcellular location">
    <subcellularLocation>
        <location evidence="1">Secreted</location>
    </subcellularLocation>
</comment>
<dbReference type="PANTHER" id="PTHR11848">
    <property type="entry name" value="TGF-BETA FAMILY"/>
    <property type="match status" value="1"/>
</dbReference>
<dbReference type="GO" id="GO:0005125">
    <property type="term" value="F:cytokine activity"/>
    <property type="evidence" value="ECO:0007669"/>
    <property type="project" value="TreeGrafter"/>
</dbReference>
<evidence type="ECO:0000256" key="7">
    <source>
        <dbReference type="ARBA" id="ARBA00023180"/>
    </source>
</evidence>
<gene>
    <name evidence="11" type="primary">BMP2_2</name>
    <name evidence="11" type="ORF">SK128_026026</name>
</gene>
<dbReference type="InterPro" id="IPR001839">
    <property type="entry name" value="TGF-b_C"/>
</dbReference>
<evidence type="ECO:0000256" key="6">
    <source>
        <dbReference type="ARBA" id="ARBA00023157"/>
    </source>
</evidence>
<dbReference type="SUPFAM" id="SSF57501">
    <property type="entry name" value="Cystine-knot cytokines"/>
    <property type="match status" value="1"/>
</dbReference>
<evidence type="ECO:0000259" key="10">
    <source>
        <dbReference type="PROSITE" id="PS51362"/>
    </source>
</evidence>
<evidence type="ECO:0000256" key="8">
    <source>
        <dbReference type="RuleBase" id="RU000354"/>
    </source>
</evidence>
<dbReference type="GO" id="GO:0005615">
    <property type="term" value="C:extracellular space"/>
    <property type="evidence" value="ECO:0007669"/>
    <property type="project" value="TreeGrafter"/>
</dbReference>
<feature type="domain" description="TGF-beta family profile" evidence="10">
    <location>
        <begin position="184"/>
        <end position="299"/>
    </location>
</feature>
<feature type="non-terminal residue" evidence="11">
    <location>
        <position position="1"/>
    </location>
</feature>
<evidence type="ECO:0000256" key="2">
    <source>
        <dbReference type="ARBA" id="ARBA00006656"/>
    </source>
</evidence>
<dbReference type="InterPro" id="IPR015615">
    <property type="entry name" value="TGF-beta-rel"/>
</dbReference>
<keyword evidence="12" id="KW-1185">Reference proteome</keyword>
<organism evidence="11 12">
    <name type="scientific">Halocaridina rubra</name>
    <name type="common">Hawaiian red shrimp</name>
    <dbReference type="NCBI Taxonomy" id="373956"/>
    <lineage>
        <taxon>Eukaryota</taxon>
        <taxon>Metazoa</taxon>
        <taxon>Ecdysozoa</taxon>
        <taxon>Arthropoda</taxon>
        <taxon>Crustacea</taxon>
        <taxon>Multicrustacea</taxon>
        <taxon>Malacostraca</taxon>
        <taxon>Eumalacostraca</taxon>
        <taxon>Eucarida</taxon>
        <taxon>Decapoda</taxon>
        <taxon>Pleocyemata</taxon>
        <taxon>Caridea</taxon>
        <taxon>Atyoidea</taxon>
        <taxon>Atyidae</taxon>
        <taxon>Halocaridina</taxon>
    </lineage>
</organism>
<keyword evidence="7" id="KW-0325">Glycoprotein</keyword>
<comment type="similarity">
    <text evidence="2 8">Belongs to the TGF-beta family.</text>
</comment>
<protein>
    <submittedName>
        <fullName evidence="11">Bone morphogenetic protein 2</fullName>
    </submittedName>
</protein>
<dbReference type="FunFam" id="2.10.90.10:FF:000001">
    <property type="entry name" value="Bone morphogenetic protein 4"/>
    <property type="match status" value="1"/>
</dbReference>
<dbReference type="PROSITE" id="PS51362">
    <property type="entry name" value="TGF_BETA_2"/>
    <property type="match status" value="1"/>
</dbReference>
<keyword evidence="4" id="KW-0732">Signal</keyword>
<dbReference type="AlphaFoldDB" id="A0AAN8WW03"/>
<evidence type="ECO:0000256" key="5">
    <source>
        <dbReference type="ARBA" id="ARBA00023030"/>
    </source>
</evidence>
<evidence type="ECO:0000256" key="1">
    <source>
        <dbReference type="ARBA" id="ARBA00004613"/>
    </source>
</evidence>
<dbReference type="PANTHER" id="PTHR11848:SF302">
    <property type="entry name" value="TGF-BETA FAMILY PROFILE DOMAIN-CONTAINING PROTEIN"/>
    <property type="match status" value="1"/>
</dbReference>
<keyword evidence="3" id="KW-0964">Secreted</keyword>
<dbReference type="SMART" id="SM00204">
    <property type="entry name" value="TGFB"/>
    <property type="match status" value="1"/>
</dbReference>
<comment type="caution">
    <text evidence="11">The sequence shown here is derived from an EMBL/GenBank/DDBJ whole genome shotgun (WGS) entry which is preliminary data.</text>
</comment>
<keyword evidence="5 8" id="KW-0339">Growth factor</keyword>
<evidence type="ECO:0000256" key="3">
    <source>
        <dbReference type="ARBA" id="ARBA00022525"/>
    </source>
</evidence>
<evidence type="ECO:0000256" key="4">
    <source>
        <dbReference type="ARBA" id="ARBA00022729"/>
    </source>
</evidence>
<evidence type="ECO:0000313" key="12">
    <source>
        <dbReference type="Proteomes" id="UP001381693"/>
    </source>
</evidence>
<name>A0AAN8WW03_HALRR</name>
<reference evidence="11 12" key="1">
    <citation type="submission" date="2023-11" db="EMBL/GenBank/DDBJ databases">
        <title>Halocaridina rubra genome assembly.</title>
        <authorList>
            <person name="Smith C."/>
        </authorList>
    </citation>
    <scope>NUCLEOTIDE SEQUENCE [LARGE SCALE GENOMIC DNA]</scope>
    <source>
        <strain evidence="11">EP-1</strain>
        <tissue evidence="11">Whole</tissue>
    </source>
</reference>
<dbReference type="Proteomes" id="UP001381693">
    <property type="component" value="Unassembled WGS sequence"/>
</dbReference>
<dbReference type="EMBL" id="JAXCGZ010013732">
    <property type="protein sequence ID" value="KAK7072032.1"/>
    <property type="molecule type" value="Genomic_DNA"/>
</dbReference>
<dbReference type="CDD" id="cd13756">
    <property type="entry name" value="TGF_beta_BMPs_GDFs"/>
    <property type="match status" value="1"/>
</dbReference>
<keyword evidence="6" id="KW-1015">Disulfide bond</keyword>
<dbReference type="Gene3D" id="2.10.90.10">
    <property type="entry name" value="Cystine-knot cytokines"/>
    <property type="match status" value="1"/>
</dbReference>
<feature type="region of interest" description="Disordered" evidence="9">
    <location>
        <begin position="47"/>
        <end position="69"/>
    </location>
</feature>
<dbReference type="InterPro" id="IPR017948">
    <property type="entry name" value="TGFb_CS"/>
</dbReference>
<dbReference type="GO" id="GO:0008083">
    <property type="term" value="F:growth factor activity"/>
    <property type="evidence" value="ECO:0007669"/>
    <property type="project" value="UniProtKB-KW"/>
</dbReference>
<accession>A0AAN8WW03</accession>